<dbReference type="InterPro" id="IPR014146">
    <property type="entry name" value="LigD_ligase_dom"/>
</dbReference>
<dbReference type="Pfam" id="PF21686">
    <property type="entry name" value="LigD_Prim-Pol"/>
    <property type="match status" value="1"/>
</dbReference>
<keyword evidence="6" id="KW-0540">Nuclease</keyword>
<keyword evidence="3 23" id="KW-0436">Ligase</keyword>
<feature type="domain" description="ATP-dependent DNA ligase family profile" evidence="22">
    <location>
        <begin position="294"/>
        <end position="420"/>
    </location>
</feature>
<dbReference type="SUPFAM" id="SSF50249">
    <property type="entry name" value="Nucleic acid-binding proteins"/>
    <property type="match status" value="1"/>
</dbReference>
<evidence type="ECO:0000256" key="8">
    <source>
        <dbReference type="ARBA" id="ARBA00022741"/>
    </source>
</evidence>
<evidence type="ECO:0000313" key="23">
    <source>
        <dbReference type="EMBL" id="RXG23267.1"/>
    </source>
</evidence>
<accession>A0A4Q0P9A6</accession>
<dbReference type="GO" id="GO:0005524">
    <property type="term" value="F:ATP binding"/>
    <property type="evidence" value="ECO:0007669"/>
    <property type="project" value="UniProtKB-KW"/>
</dbReference>
<dbReference type="RefSeq" id="WP_128756809.1">
    <property type="nucleotide sequence ID" value="NZ_QOVM01000002.1"/>
</dbReference>
<keyword evidence="24" id="KW-1185">Reference proteome</keyword>
<dbReference type="Gene3D" id="3.30.470.30">
    <property type="entry name" value="DNA ligase/mRNA capping enzyme"/>
    <property type="match status" value="1"/>
</dbReference>
<dbReference type="InterPro" id="IPR014144">
    <property type="entry name" value="LigD_PE_domain"/>
</dbReference>
<dbReference type="AlphaFoldDB" id="A0A4Q0P9A6"/>
<dbReference type="Gene3D" id="3.30.1490.70">
    <property type="match status" value="1"/>
</dbReference>
<evidence type="ECO:0000256" key="3">
    <source>
        <dbReference type="ARBA" id="ARBA00022598"/>
    </source>
</evidence>
<dbReference type="GO" id="GO:0003677">
    <property type="term" value="F:DNA binding"/>
    <property type="evidence" value="ECO:0007669"/>
    <property type="project" value="UniProtKB-KW"/>
</dbReference>
<dbReference type="EC" id="6.5.1.1" evidence="2"/>
<evidence type="ECO:0000256" key="14">
    <source>
        <dbReference type="ARBA" id="ARBA00023125"/>
    </source>
</evidence>
<comment type="cofactor">
    <cofactor evidence="1">
        <name>Mn(2+)</name>
        <dbReference type="ChEBI" id="CHEBI:29035"/>
    </cofactor>
</comment>
<evidence type="ECO:0000256" key="1">
    <source>
        <dbReference type="ARBA" id="ARBA00001936"/>
    </source>
</evidence>
<evidence type="ECO:0000256" key="4">
    <source>
        <dbReference type="ARBA" id="ARBA00022679"/>
    </source>
</evidence>
<dbReference type="CDD" id="cd07906">
    <property type="entry name" value="Adenylation_DNA_ligase_LigD_LigC"/>
    <property type="match status" value="1"/>
</dbReference>
<dbReference type="NCBIfam" id="TIGR02776">
    <property type="entry name" value="NHEJ_ligase_prk"/>
    <property type="match status" value="1"/>
</dbReference>
<keyword evidence="16" id="KW-0234">DNA repair</keyword>
<dbReference type="Proteomes" id="UP000289238">
    <property type="component" value="Unassembled WGS sequence"/>
</dbReference>
<dbReference type="NCBIfam" id="TIGR02777">
    <property type="entry name" value="LigD_PE_dom"/>
    <property type="match status" value="1"/>
</dbReference>
<evidence type="ECO:0000256" key="9">
    <source>
        <dbReference type="ARBA" id="ARBA00022763"/>
    </source>
</evidence>
<dbReference type="InterPro" id="IPR012309">
    <property type="entry name" value="DNA_ligase_ATP-dep_C"/>
</dbReference>
<dbReference type="InterPro" id="IPR014143">
    <property type="entry name" value="NHEJ_ligase_prk"/>
</dbReference>
<dbReference type="InterPro" id="IPR012340">
    <property type="entry name" value="NA-bd_OB-fold"/>
</dbReference>
<dbReference type="SUPFAM" id="SSF56091">
    <property type="entry name" value="DNA ligase/mRNA capping enzyme, catalytic domain"/>
    <property type="match status" value="1"/>
</dbReference>
<dbReference type="GO" id="GO:0006310">
    <property type="term" value="P:DNA recombination"/>
    <property type="evidence" value="ECO:0007669"/>
    <property type="project" value="UniProtKB-KW"/>
</dbReference>
<proteinExistence type="predicted"/>
<dbReference type="PANTHER" id="PTHR42705:SF3">
    <property type="entry name" value="ATP-DEPENDENT DNA LIGASE"/>
    <property type="match status" value="1"/>
</dbReference>
<protein>
    <recommendedName>
        <fullName evidence="2">DNA ligase (ATP)</fullName>
        <ecNumber evidence="2">6.5.1.1</ecNumber>
    </recommendedName>
    <alternativeName>
        <fullName evidence="19">NHEJ DNA polymerase</fullName>
    </alternativeName>
</protein>
<keyword evidence="14" id="KW-0238">DNA-binding</keyword>
<keyword evidence="12" id="KW-0067">ATP-binding</keyword>
<keyword evidence="18" id="KW-0511">Multifunctional enzyme</keyword>
<dbReference type="Pfam" id="PF04679">
    <property type="entry name" value="DNA_ligase_A_C"/>
    <property type="match status" value="1"/>
</dbReference>
<evidence type="ECO:0000256" key="10">
    <source>
        <dbReference type="ARBA" id="ARBA00022801"/>
    </source>
</evidence>
<evidence type="ECO:0000256" key="18">
    <source>
        <dbReference type="ARBA" id="ARBA00023268"/>
    </source>
</evidence>
<name>A0A4Q0P9A6_9FLAO</name>
<keyword evidence="15" id="KW-0233">DNA recombination</keyword>
<evidence type="ECO:0000256" key="20">
    <source>
        <dbReference type="ARBA" id="ARBA00034003"/>
    </source>
</evidence>
<comment type="catalytic activity">
    <reaction evidence="20">
        <text>ATP + (deoxyribonucleotide)n-3'-hydroxyl + 5'-phospho-(deoxyribonucleotide)m = (deoxyribonucleotide)n+m + AMP + diphosphate.</text>
        <dbReference type="EC" id="6.5.1.1"/>
    </reaction>
</comment>
<keyword evidence="4" id="KW-0808">Transferase</keyword>
<dbReference type="Gene3D" id="3.90.920.10">
    <property type="entry name" value="DNA primase, PRIM domain"/>
    <property type="match status" value="1"/>
</dbReference>
<evidence type="ECO:0000256" key="12">
    <source>
        <dbReference type="ARBA" id="ARBA00022840"/>
    </source>
</evidence>
<dbReference type="Gene3D" id="2.40.50.140">
    <property type="entry name" value="Nucleic acid-binding proteins"/>
    <property type="match status" value="1"/>
</dbReference>
<evidence type="ECO:0000259" key="22">
    <source>
        <dbReference type="PROSITE" id="PS50160"/>
    </source>
</evidence>
<feature type="compositionally biased region" description="Basic and acidic residues" evidence="21">
    <location>
        <begin position="1"/>
        <end position="14"/>
    </location>
</feature>
<evidence type="ECO:0000256" key="5">
    <source>
        <dbReference type="ARBA" id="ARBA00022695"/>
    </source>
</evidence>
<dbReference type="NCBIfam" id="TIGR02778">
    <property type="entry name" value="ligD_pol"/>
    <property type="match status" value="1"/>
</dbReference>
<evidence type="ECO:0000256" key="7">
    <source>
        <dbReference type="ARBA" id="ARBA00022723"/>
    </source>
</evidence>
<evidence type="ECO:0000256" key="15">
    <source>
        <dbReference type="ARBA" id="ARBA00023172"/>
    </source>
</evidence>
<dbReference type="CDD" id="cd07971">
    <property type="entry name" value="OBF_DNA_ligase_LigD"/>
    <property type="match status" value="1"/>
</dbReference>
<keyword evidence="17" id="KW-0464">Manganese</keyword>
<dbReference type="InterPro" id="IPR014145">
    <property type="entry name" value="LigD_pol_dom"/>
</dbReference>
<reference evidence="23 24" key="1">
    <citation type="submission" date="2018-07" db="EMBL/GenBank/DDBJ databases">
        <title>Leeuwenhoekiella genomics.</title>
        <authorList>
            <person name="Tahon G."/>
            <person name="Willems A."/>
        </authorList>
    </citation>
    <scope>NUCLEOTIDE SEQUENCE [LARGE SCALE GENOMIC DNA]</scope>
    <source>
        <strain evidence="23 24">LMG 22550</strain>
    </source>
</reference>
<keyword evidence="10" id="KW-0378">Hydrolase</keyword>
<feature type="region of interest" description="Disordered" evidence="21">
    <location>
        <begin position="1"/>
        <end position="24"/>
    </location>
</feature>
<evidence type="ECO:0000256" key="11">
    <source>
        <dbReference type="ARBA" id="ARBA00022839"/>
    </source>
</evidence>
<dbReference type="Pfam" id="PF01068">
    <property type="entry name" value="DNA_ligase_A_M"/>
    <property type="match status" value="1"/>
</dbReference>
<dbReference type="NCBIfam" id="TIGR02779">
    <property type="entry name" value="NHEJ_ligase_lig"/>
    <property type="match status" value="1"/>
</dbReference>
<dbReference type="GO" id="GO:0003887">
    <property type="term" value="F:DNA-directed DNA polymerase activity"/>
    <property type="evidence" value="ECO:0007669"/>
    <property type="project" value="UniProtKB-KW"/>
</dbReference>
<dbReference type="InterPro" id="IPR012310">
    <property type="entry name" value="DNA_ligase_ATP-dep_cent"/>
</dbReference>
<gene>
    <name evidence="23" type="ORF">DSM00_880</name>
</gene>
<dbReference type="GO" id="GO:0006281">
    <property type="term" value="P:DNA repair"/>
    <property type="evidence" value="ECO:0007669"/>
    <property type="project" value="UniProtKB-KW"/>
</dbReference>
<dbReference type="EMBL" id="QOVM01000002">
    <property type="protein sequence ID" value="RXG23267.1"/>
    <property type="molecule type" value="Genomic_DNA"/>
</dbReference>
<evidence type="ECO:0000256" key="17">
    <source>
        <dbReference type="ARBA" id="ARBA00023211"/>
    </source>
</evidence>
<sequence length="812" mass="92842">MSLQKYNDKRDFKNTPEPSGQLDATNSNRFVIQVHKATRLHFDLRLELNGVLKSWAIPKGPSLSTKDKRLSIQTEDHPVSYLNFEGVIPKGNYGAGKMQIWDSGTFEILNDTKKSDPEALLKSGDLKIKFSGDKIRGDFALVRIKNSKSTNQWLLIKKQDAFSTSLDYDIDLPDFALPKVKSEASQPKIKIDQVIKPMLATPTKEIFNNPNWIYEIKWDGYRLISHVNEGKVTLQSRNGQEYTSKFDLIAEELKGLSQNVILDGEVVILEENGLPNFQKLQNYEAGVTKGVLRYYVFDAIYLNGYDMQKLPLIDRKSLLPEILEGLEYCKFCDHVEGMGTMFYNQAIESGLEGVIAKKKDSLYYPGIRFEHWLKIKNIESDEFLICGYTTPTNKHDHFGSLILGNYVDDKLTYAGNCGTGFSNEMKKDLLAKFNEFETTESPFLEKITLKGRKPHWMLPKLICEVKFMEQTENGLLRHPVFKGLRIDKELKKIDSSSPTKEVKANIDTSTISSDSVLNINSTSVSITNIEKIYWPEMGYMKYDLIDYYLNISDFILPYLVNRPQNLHRHPNGIKESGFYQKDNEYLPDWIESYSIYSKSADRDINYLLCQNEQTLIYMANLGCIELNPWNSKITSLDSPDYGIIDLDPSSKNTFEEVIEVAQAVKEVLTKAGIAGYCKTSGSTGLHIYIPMGGDYSYEEVRNFIKLLCIYVHQLLPEITSMERNLKKRGAKIYLDYLQNRRGQTLAAAYCVRPKKYATVSTPLKWNEVTQGLKIKDFTIKTTPERLQDYGDLFINVLKEGIDMESALQKLES</sequence>
<keyword evidence="5" id="KW-0548">Nucleotidyltransferase</keyword>
<dbReference type="CDD" id="cd04865">
    <property type="entry name" value="LigD_Pol_like_2"/>
    <property type="match status" value="1"/>
</dbReference>
<dbReference type="GO" id="GO:0004527">
    <property type="term" value="F:exonuclease activity"/>
    <property type="evidence" value="ECO:0007669"/>
    <property type="project" value="UniProtKB-KW"/>
</dbReference>
<dbReference type="OrthoDB" id="9802472at2"/>
<dbReference type="PROSITE" id="PS50160">
    <property type="entry name" value="DNA_LIGASE_A3"/>
    <property type="match status" value="1"/>
</dbReference>
<evidence type="ECO:0000256" key="13">
    <source>
        <dbReference type="ARBA" id="ARBA00022932"/>
    </source>
</evidence>
<dbReference type="InterPro" id="IPR052171">
    <property type="entry name" value="NHEJ_LigD"/>
</dbReference>
<organism evidence="23 24">
    <name type="scientific">Leeuwenhoekiella aequorea</name>
    <dbReference type="NCBI Taxonomy" id="283736"/>
    <lineage>
        <taxon>Bacteria</taxon>
        <taxon>Pseudomonadati</taxon>
        <taxon>Bacteroidota</taxon>
        <taxon>Flavobacteriia</taxon>
        <taxon>Flavobacteriales</taxon>
        <taxon>Flavobacteriaceae</taxon>
        <taxon>Leeuwenhoekiella</taxon>
    </lineage>
</organism>
<comment type="caution">
    <text evidence="23">The sequence shown here is derived from an EMBL/GenBank/DDBJ whole genome shotgun (WGS) entry which is preliminary data.</text>
</comment>
<evidence type="ECO:0000256" key="2">
    <source>
        <dbReference type="ARBA" id="ARBA00012727"/>
    </source>
</evidence>
<evidence type="ECO:0000313" key="24">
    <source>
        <dbReference type="Proteomes" id="UP000289238"/>
    </source>
</evidence>
<keyword evidence="9" id="KW-0227">DNA damage</keyword>
<evidence type="ECO:0000256" key="6">
    <source>
        <dbReference type="ARBA" id="ARBA00022722"/>
    </source>
</evidence>
<dbReference type="GO" id="GO:0003910">
    <property type="term" value="F:DNA ligase (ATP) activity"/>
    <property type="evidence" value="ECO:0007669"/>
    <property type="project" value="UniProtKB-EC"/>
</dbReference>
<evidence type="ECO:0000256" key="19">
    <source>
        <dbReference type="ARBA" id="ARBA00029943"/>
    </source>
</evidence>
<dbReference type="GO" id="GO:0046872">
    <property type="term" value="F:metal ion binding"/>
    <property type="evidence" value="ECO:0007669"/>
    <property type="project" value="UniProtKB-KW"/>
</dbReference>
<keyword evidence="13" id="KW-0239">DNA-directed DNA polymerase</keyword>
<keyword evidence="11" id="KW-0269">Exonuclease</keyword>
<evidence type="ECO:0000256" key="16">
    <source>
        <dbReference type="ARBA" id="ARBA00023204"/>
    </source>
</evidence>
<evidence type="ECO:0000256" key="21">
    <source>
        <dbReference type="SAM" id="MobiDB-lite"/>
    </source>
</evidence>
<dbReference type="PANTHER" id="PTHR42705">
    <property type="entry name" value="BIFUNCTIONAL NON-HOMOLOGOUS END JOINING PROTEIN LIGD"/>
    <property type="match status" value="1"/>
</dbReference>
<dbReference type="Pfam" id="PF13298">
    <property type="entry name" value="LigD_N"/>
    <property type="match status" value="1"/>
</dbReference>
<keyword evidence="8" id="KW-0547">Nucleotide-binding</keyword>
<keyword evidence="7" id="KW-0479">Metal-binding</keyword>